<gene>
    <name evidence="1" type="ORF">HPB47_018525</name>
</gene>
<evidence type="ECO:0000313" key="2">
    <source>
        <dbReference type="Proteomes" id="UP000805193"/>
    </source>
</evidence>
<proteinExistence type="predicted"/>
<keyword evidence="2" id="KW-1185">Reference proteome</keyword>
<accession>A0AC60QKP0</accession>
<dbReference type="Proteomes" id="UP000805193">
    <property type="component" value="Unassembled WGS sequence"/>
</dbReference>
<reference evidence="1 2" key="1">
    <citation type="journal article" date="2020" name="Cell">
        <title>Large-Scale Comparative Analyses of Tick Genomes Elucidate Their Genetic Diversity and Vector Capacities.</title>
        <authorList>
            <consortium name="Tick Genome and Microbiome Consortium (TIGMIC)"/>
            <person name="Jia N."/>
            <person name="Wang J."/>
            <person name="Shi W."/>
            <person name="Du L."/>
            <person name="Sun Y."/>
            <person name="Zhan W."/>
            <person name="Jiang J.F."/>
            <person name="Wang Q."/>
            <person name="Zhang B."/>
            <person name="Ji P."/>
            <person name="Bell-Sakyi L."/>
            <person name="Cui X.M."/>
            <person name="Yuan T.T."/>
            <person name="Jiang B.G."/>
            <person name="Yang W.F."/>
            <person name="Lam T.T."/>
            <person name="Chang Q.C."/>
            <person name="Ding S.J."/>
            <person name="Wang X.J."/>
            <person name="Zhu J.G."/>
            <person name="Ruan X.D."/>
            <person name="Zhao L."/>
            <person name="Wei J.T."/>
            <person name="Ye R.Z."/>
            <person name="Que T.C."/>
            <person name="Du C.H."/>
            <person name="Zhou Y.H."/>
            <person name="Cheng J.X."/>
            <person name="Dai P.F."/>
            <person name="Guo W.B."/>
            <person name="Han X.H."/>
            <person name="Huang E.J."/>
            <person name="Li L.F."/>
            <person name="Wei W."/>
            <person name="Gao Y.C."/>
            <person name="Liu J.Z."/>
            <person name="Shao H.Z."/>
            <person name="Wang X."/>
            <person name="Wang C.C."/>
            <person name="Yang T.C."/>
            <person name="Huo Q.B."/>
            <person name="Li W."/>
            <person name="Chen H.Y."/>
            <person name="Chen S.E."/>
            <person name="Zhou L.G."/>
            <person name="Ni X.B."/>
            <person name="Tian J.H."/>
            <person name="Sheng Y."/>
            <person name="Liu T."/>
            <person name="Pan Y.S."/>
            <person name="Xia L.Y."/>
            <person name="Li J."/>
            <person name="Zhao F."/>
            <person name="Cao W.C."/>
        </authorList>
    </citation>
    <scope>NUCLEOTIDE SEQUENCE [LARGE SCALE GENOMIC DNA]</scope>
    <source>
        <strain evidence="1">Iper-2018</strain>
    </source>
</reference>
<feature type="non-terminal residue" evidence="1">
    <location>
        <position position="62"/>
    </location>
</feature>
<protein>
    <submittedName>
        <fullName evidence="1">Uncharacterized protein</fullName>
    </submittedName>
</protein>
<organism evidence="1 2">
    <name type="scientific">Ixodes persulcatus</name>
    <name type="common">Taiga tick</name>
    <dbReference type="NCBI Taxonomy" id="34615"/>
    <lineage>
        <taxon>Eukaryota</taxon>
        <taxon>Metazoa</taxon>
        <taxon>Ecdysozoa</taxon>
        <taxon>Arthropoda</taxon>
        <taxon>Chelicerata</taxon>
        <taxon>Arachnida</taxon>
        <taxon>Acari</taxon>
        <taxon>Parasitiformes</taxon>
        <taxon>Ixodida</taxon>
        <taxon>Ixodoidea</taxon>
        <taxon>Ixodidae</taxon>
        <taxon>Ixodinae</taxon>
        <taxon>Ixodes</taxon>
    </lineage>
</organism>
<name>A0AC60QKP0_IXOPE</name>
<comment type="caution">
    <text evidence="1">The sequence shown here is derived from an EMBL/GenBank/DDBJ whole genome shotgun (WGS) entry which is preliminary data.</text>
</comment>
<evidence type="ECO:0000313" key="1">
    <source>
        <dbReference type="EMBL" id="KAG0435375.1"/>
    </source>
</evidence>
<feature type="non-terminal residue" evidence="1">
    <location>
        <position position="1"/>
    </location>
</feature>
<dbReference type="EMBL" id="JABSTQ010007677">
    <property type="protein sequence ID" value="KAG0435375.1"/>
    <property type="molecule type" value="Genomic_DNA"/>
</dbReference>
<sequence>TTRHRTRLPHQALLAPTLTTLQYRMTGTTTTGGNCYEDDEAHLWAIGARAACLATRAGSDSA</sequence>